<dbReference type="Proteomes" id="UP000015105">
    <property type="component" value="Chromosome 1D"/>
</dbReference>
<reference evidence="2" key="1">
    <citation type="journal article" date="2014" name="Science">
        <title>Ancient hybridizations among the ancestral genomes of bread wheat.</title>
        <authorList>
            <consortium name="International Wheat Genome Sequencing Consortium,"/>
            <person name="Marcussen T."/>
            <person name="Sandve S.R."/>
            <person name="Heier L."/>
            <person name="Spannagl M."/>
            <person name="Pfeifer M."/>
            <person name="Jakobsen K.S."/>
            <person name="Wulff B.B."/>
            <person name="Steuernagel B."/>
            <person name="Mayer K.F."/>
            <person name="Olsen O.A."/>
        </authorList>
    </citation>
    <scope>NUCLEOTIDE SEQUENCE [LARGE SCALE GENOMIC DNA]</scope>
    <source>
        <strain evidence="2">cv. AL8/78</strain>
    </source>
</reference>
<accession>A0A452Y4E8</accession>
<keyword evidence="2" id="KW-1185">Reference proteome</keyword>
<name>A0A452Y4E8_AEGTS</name>
<organism evidence="1 2">
    <name type="scientific">Aegilops tauschii subsp. strangulata</name>
    <name type="common">Goatgrass</name>
    <dbReference type="NCBI Taxonomy" id="200361"/>
    <lineage>
        <taxon>Eukaryota</taxon>
        <taxon>Viridiplantae</taxon>
        <taxon>Streptophyta</taxon>
        <taxon>Embryophyta</taxon>
        <taxon>Tracheophyta</taxon>
        <taxon>Spermatophyta</taxon>
        <taxon>Magnoliopsida</taxon>
        <taxon>Liliopsida</taxon>
        <taxon>Poales</taxon>
        <taxon>Poaceae</taxon>
        <taxon>BOP clade</taxon>
        <taxon>Pooideae</taxon>
        <taxon>Triticodae</taxon>
        <taxon>Triticeae</taxon>
        <taxon>Triticinae</taxon>
        <taxon>Aegilops</taxon>
    </lineage>
</organism>
<dbReference type="EnsemblPlants" id="AET1Gv20287200.5">
    <property type="protein sequence ID" value="AET1Gv20287200.5"/>
    <property type="gene ID" value="AET1Gv20287200"/>
</dbReference>
<reference evidence="1" key="5">
    <citation type="journal article" date="2021" name="G3 (Bethesda)">
        <title>Aegilops tauschii genome assembly Aet v5.0 features greater sequence contiguity and improved annotation.</title>
        <authorList>
            <person name="Wang L."/>
            <person name="Zhu T."/>
            <person name="Rodriguez J.C."/>
            <person name="Deal K.R."/>
            <person name="Dubcovsky J."/>
            <person name="McGuire P.E."/>
            <person name="Lux T."/>
            <person name="Spannagl M."/>
            <person name="Mayer K.F.X."/>
            <person name="Baldrich P."/>
            <person name="Meyers B.C."/>
            <person name="Huo N."/>
            <person name="Gu Y.Q."/>
            <person name="Zhou H."/>
            <person name="Devos K.M."/>
            <person name="Bennetzen J.L."/>
            <person name="Unver T."/>
            <person name="Budak H."/>
            <person name="Gulick P.J."/>
            <person name="Galiba G."/>
            <person name="Kalapos B."/>
            <person name="Nelson D.R."/>
            <person name="Li P."/>
            <person name="You F.M."/>
            <person name="Luo M.C."/>
            <person name="Dvorak J."/>
        </authorList>
    </citation>
    <scope>NUCLEOTIDE SEQUENCE [LARGE SCALE GENOMIC DNA]</scope>
    <source>
        <strain evidence="1">cv. AL8/78</strain>
    </source>
</reference>
<evidence type="ECO:0000313" key="2">
    <source>
        <dbReference type="Proteomes" id="UP000015105"/>
    </source>
</evidence>
<reference evidence="2" key="2">
    <citation type="journal article" date="2017" name="Nat. Plants">
        <title>The Aegilops tauschii genome reveals multiple impacts of transposons.</title>
        <authorList>
            <person name="Zhao G."/>
            <person name="Zou C."/>
            <person name="Li K."/>
            <person name="Wang K."/>
            <person name="Li T."/>
            <person name="Gao L."/>
            <person name="Zhang X."/>
            <person name="Wang H."/>
            <person name="Yang Z."/>
            <person name="Liu X."/>
            <person name="Jiang W."/>
            <person name="Mao L."/>
            <person name="Kong X."/>
            <person name="Jiao Y."/>
            <person name="Jia J."/>
        </authorList>
    </citation>
    <scope>NUCLEOTIDE SEQUENCE [LARGE SCALE GENOMIC DNA]</scope>
    <source>
        <strain evidence="2">cv. AL8/78</strain>
    </source>
</reference>
<reference evidence="1" key="4">
    <citation type="submission" date="2019-03" db="UniProtKB">
        <authorList>
            <consortium name="EnsemblPlants"/>
        </authorList>
    </citation>
    <scope>IDENTIFICATION</scope>
</reference>
<reference evidence="1" key="3">
    <citation type="journal article" date="2017" name="Nature">
        <title>Genome sequence of the progenitor of the wheat D genome Aegilops tauschii.</title>
        <authorList>
            <person name="Luo M.C."/>
            <person name="Gu Y.Q."/>
            <person name="Puiu D."/>
            <person name="Wang H."/>
            <person name="Twardziok S.O."/>
            <person name="Deal K.R."/>
            <person name="Huo N."/>
            <person name="Zhu T."/>
            <person name="Wang L."/>
            <person name="Wang Y."/>
            <person name="McGuire P.E."/>
            <person name="Liu S."/>
            <person name="Long H."/>
            <person name="Ramasamy R.K."/>
            <person name="Rodriguez J.C."/>
            <person name="Van S.L."/>
            <person name="Yuan L."/>
            <person name="Wang Z."/>
            <person name="Xia Z."/>
            <person name="Xiao L."/>
            <person name="Anderson O.D."/>
            <person name="Ouyang S."/>
            <person name="Liang Y."/>
            <person name="Zimin A.V."/>
            <person name="Pertea G."/>
            <person name="Qi P."/>
            <person name="Bennetzen J.L."/>
            <person name="Dai X."/>
            <person name="Dawson M.W."/>
            <person name="Muller H.G."/>
            <person name="Kugler K."/>
            <person name="Rivarola-Duarte L."/>
            <person name="Spannagl M."/>
            <person name="Mayer K.F.X."/>
            <person name="Lu F.H."/>
            <person name="Bevan M.W."/>
            <person name="Leroy P."/>
            <person name="Li P."/>
            <person name="You F.M."/>
            <person name="Sun Q."/>
            <person name="Liu Z."/>
            <person name="Lyons E."/>
            <person name="Wicker T."/>
            <person name="Salzberg S.L."/>
            <person name="Devos K.M."/>
            <person name="Dvorak J."/>
        </authorList>
    </citation>
    <scope>NUCLEOTIDE SEQUENCE [LARGE SCALE GENOMIC DNA]</scope>
    <source>
        <strain evidence="1">cv. AL8/78</strain>
    </source>
</reference>
<dbReference type="AlphaFoldDB" id="A0A452Y4E8"/>
<proteinExistence type="predicted"/>
<evidence type="ECO:0000313" key="1">
    <source>
        <dbReference type="EnsemblPlants" id="AET1Gv20287200.5"/>
    </source>
</evidence>
<dbReference type="Gramene" id="AET1Gv20287200.5">
    <property type="protein sequence ID" value="AET1Gv20287200.5"/>
    <property type="gene ID" value="AET1Gv20287200"/>
</dbReference>
<protein>
    <submittedName>
        <fullName evidence="1">Uncharacterized protein</fullName>
    </submittedName>
</protein>
<sequence length="83" mass="9554">MFVLCASHSARVALGLLWSGFLQMIRLCENCVRMSYSLGIALLDILYCFCSLISNEYLNFFKHIGLLNLCSQLFGIYLNKYSW</sequence>